<dbReference type="CTD" id="221044"/>
<feature type="compositionally biased region" description="Polar residues" evidence="1">
    <location>
        <begin position="44"/>
        <end position="78"/>
    </location>
</feature>
<accession>A0A6J3F2Z2</accession>
<sequence>MSCAENIMRNKGMNLRTSWRNKMMTKENQKRWVCSKACVGDSAVTSENYTELGSNSTSARAEGTSISSDQETAESQRASSTPRPSTPPSSPTSPSNATHPSWPQQRRGLRG</sequence>
<evidence type="ECO:0000256" key="1">
    <source>
        <dbReference type="SAM" id="MobiDB-lite"/>
    </source>
</evidence>
<reference evidence="3" key="1">
    <citation type="submission" date="2025-08" db="UniProtKB">
        <authorList>
            <consortium name="RefSeq"/>
        </authorList>
    </citation>
    <scope>IDENTIFICATION</scope>
    <source>
        <tissue evidence="3">Blood</tissue>
    </source>
</reference>
<protein>
    <submittedName>
        <fullName evidence="3">Unique cartilage matrix-associated protein isoform X6</fullName>
    </submittedName>
</protein>
<dbReference type="RefSeq" id="XP_032099943.1">
    <property type="nucleotide sequence ID" value="XM_032244052.1"/>
</dbReference>
<organism evidence="2 3">
    <name type="scientific">Sapajus apella</name>
    <name type="common">Brown-capped capuchin</name>
    <name type="synonym">Cebus apella</name>
    <dbReference type="NCBI Taxonomy" id="9515"/>
    <lineage>
        <taxon>Eukaryota</taxon>
        <taxon>Metazoa</taxon>
        <taxon>Chordata</taxon>
        <taxon>Craniata</taxon>
        <taxon>Vertebrata</taxon>
        <taxon>Euteleostomi</taxon>
        <taxon>Mammalia</taxon>
        <taxon>Eutheria</taxon>
        <taxon>Euarchontoglires</taxon>
        <taxon>Primates</taxon>
        <taxon>Haplorrhini</taxon>
        <taxon>Platyrrhini</taxon>
        <taxon>Cebidae</taxon>
        <taxon>Cebinae</taxon>
        <taxon>Sapajus</taxon>
    </lineage>
</organism>
<evidence type="ECO:0000313" key="2">
    <source>
        <dbReference type="Proteomes" id="UP000504640"/>
    </source>
</evidence>
<gene>
    <name evidence="3" type="primary">UCMA</name>
</gene>
<feature type="compositionally biased region" description="Low complexity" evidence="1">
    <location>
        <begin position="92"/>
        <end position="101"/>
    </location>
</feature>
<dbReference type="GeneID" id="116527178"/>
<feature type="region of interest" description="Disordered" evidence="1">
    <location>
        <begin position="44"/>
        <end position="111"/>
    </location>
</feature>
<name>A0A6J3F2Z2_SAPAP</name>
<proteinExistence type="predicted"/>
<evidence type="ECO:0000313" key="3">
    <source>
        <dbReference type="RefSeq" id="XP_032099943.1"/>
    </source>
</evidence>
<dbReference type="AlphaFoldDB" id="A0A6J3F2Z2"/>
<dbReference type="Proteomes" id="UP000504640">
    <property type="component" value="Unplaced"/>
</dbReference>
<keyword evidence="2" id="KW-1185">Reference proteome</keyword>